<evidence type="ECO:0000256" key="1">
    <source>
        <dbReference type="SAM" id="MobiDB-lite"/>
    </source>
</evidence>
<feature type="compositionally biased region" description="Polar residues" evidence="1">
    <location>
        <begin position="1"/>
        <end position="14"/>
    </location>
</feature>
<dbReference type="AlphaFoldDB" id="A0A163MXJ1"/>
<dbReference type="Proteomes" id="UP000078561">
    <property type="component" value="Unassembled WGS sequence"/>
</dbReference>
<feature type="compositionally biased region" description="Low complexity" evidence="1">
    <location>
        <begin position="102"/>
        <end position="114"/>
    </location>
</feature>
<name>A0A163MXJ1_ABSGL</name>
<reference evidence="2" key="1">
    <citation type="submission" date="2016-04" db="EMBL/GenBank/DDBJ databases">
        <authorList>
            <person name="Evans L.H."/>
            <person name="Alamgir A."/>
            <person name="Owens N."/>
            <person name="Weber N.D."/>
            <person name="Virtaneva K."/>
            <person name="Barbian K."/>
            <person name="Babar A."/>
            <person name="Rosenke K."/>
        </authorList>
    </citation>
    <scope>NUCLEOTIDE SEQUENCE [LARGE SCALE GENOMIC DNA]</scope>
    <source>
        <strain evidence="2">CBS 101.48</strain>
    </source>
</reference>
<proteinExistence type="predicted"/>
<evidence type="ECO:0000313" key="2">
    <source>
        <dbReference type="EMBL" id="SAM09731.1"/>
    </source>
</evidence>
<feature type="region of interest" description="Disordered" evidence="1">
    <location>
        <begin position="75"/>
        <end position="114"/>
    </location>
</feature>
<keyword evidence="3" id="KW-1185">Reference proteome</keyword>
<protein>
    <submittedName>
        <fullName evidence="2">Uncharacterized protein</fullName>
    </submittedName>
</protein>
<organism evidence="2">
    <name type="scientific">Absidia glauca</name>
    <name type="common">Pin mould</name>
    <dbReference type="NCBI Taxonomy" id="4829"/>
    <lineage>
        <taxon>Eukaryota</taxon>
        <taxon>Fungi</taxon>
        <taxon>Fungi incertae sedis</taxon>
        <taxon>Mucoromycota</taxon>
        <taxon>Mucoromycotina</taxon>
        <taxon>Mucoromycetes</taxon>
        <taxon>Mucorales</taxon>
        <taxon>Cunninghamellaceae</taxon>
        <taxon>Absidia</taxon>
    </lineage>
</organism>
<gene>
    <name evidence="2" type="primary">ABSGL_15432.1 scaffold 16614</name>
</gene>
<accession>A0A163MXJ1</accession>
<evidence type="ECO:0000313" key="3">
    <source>
        <dbReference type="Proteomes" id="UP000078561"/>
    </source>
</evidence>
<feature type="compositionally biased region" description="Low complexity" evidence="1">
    <location>
        <begin position="75"/>
        <end position="85"/>
    </location>
</feature>
<dbReference type="EMBL" id="LT555165">
    <property type="protein sequence ID" value="SAM09731.1"/>
    <property type="molecule type" value="Genomic_DNA"/>
</dbReference>
<dbReference type="OrthoDB" id="2250159at2759"/>
<sequence>MARSTEANLANMNDQHPRHSKRSRRTSRDVVMESPRLLPFPYHNDCHFLPTAERAQKRKAPVGSFSNLSLYSHRTTTTTTTTTYTPRRAASAPPIYRPSCNSSSSSSSSASTSTTTSSLEKLESFFLKLLDLIKRKRKHEQLAPTRRPKEDLVWFAEFTVNPPPPNGMVMAAA</sequence>
<dbReference type="OMA" id="REPETCL"/>
<dbReference type="InParanoid" id="A0A163MXJ1"/>
<feature type="region of interest" description="Disordered" evidence="1">
    <location>
        <begin position="1"/>
        <end position="30"/>
    </location>
</feature>